<evidence type="ECO:0000313" key="1">
    <source>
        <dbReference type="EMBL" id="SFV64486.1"/>
    </source>
</evidence>
<protein>
    <submittedName>
        <fullName evidence="1">Spore photoproduct lyase</fullName>
        <ecNumber evidence="1">4.1.99.-</ecNumber>
    </submittedName>
</protein>
<dbReference type="GO" id="GO:0051539">
    <property type="term" value="F:4 iron, 4 sulfur cluster binding"/>
    <property type="evidence" value="ECO:0007669"/>
    <property type="project" value="TreeGrafter"/>
</dbReference>
<name>A0A1W1CFD1_9ZZZZ</name>
<dbReference type="Gene3D" id="3.40.50.1580">
    <property type="entry name" value="Nucleoside phosphorylase domain"/>
    <property type="match status" value="1"/>
</dbReference>
<gene>
    <name evidence="1" type="ORF">MNB_SM-6-527</name>
</gene>
<reference evidence="1" key="1">
    <citation type="submission" date="2016-10" db="EMBL/GenBank/DDBJ databases">
        <authorList>
            <person name="de Groot N.N."/>
        </authorList>
    </citation>
    <scope>NUCLEOTIDE SEQUENCE</scope>
</reference>
<dbReference type="PANTHER" id="PTHR37822:SF2">
    <property type="entry name" value="SPORE PHOTOPRODUCT LYASE"/>
    <property type="match status" value="1"/>
</dbReference>
<dbReference type="InterPro" id="IPR035994">
    <property type="entry name" value="Nucleoside_phosphorylase_sf"/>
</dbReference>
<keyword evidence="1" id="KW-0456">Lyase</keyword>
<dbReference type="GO" id="GO:0003913">
    <property type="term" value="F:DNA photolyase activity"/>
    <property type="evidence" value="ECO:0007669"/>
    <property type="project" value="TreeGrafter"/>
</dbReference>
<sequence length="180" mass="20556">MLYIVTALKPEAQAFIDYHKNLKKEKLSNFTIFRNEKLILIISHLGVANARVATQTLINHFDITDDDIYLNIGICGASSEYPIGTLLEIGAIEYQEIKYQFDMQKNHITCLESEATTAEYSIVDMESFGFYDAVVHNPAIKHFHIFKVVSDHFAPETVTKEKTKALVFNKIDAIKQIIKR</sequence>
<accession>A0A1W1CFD1</accession>
<dbReference type="PANTHER" id="PTHR37822">
    <property type="entry name" value="SPORE PHOTOPRODUCT LYASE-RELATED"/>
    <property type="match status" value="1"/>
</dbReference>
<dbReference type="InterPro" id="IPR049539">
    <property type="entry name" value="SPL"/>
</dbReference>
<dbReference type="EC" id="4.1.99.-" evidence="1"/>
<organism evidence="1">
    <name type="scientific">hydrothermal vent metagenome</name>
    <dbReference type="NCBI Taxonomy" id="652676"/>
    <lineage>
        <taxon>unclassified sequences</taxon>
        <taxon>metagenomes</taxon>
        <taxon>ecological metagenomes</taxon>
    </lineage>
</organism>
<dbReference type="GO" id="GO:1904047">
    <property type="term" value="F:S-adenosyl-L-methionine binding"/>
    <property type="evidence" value="ECO:0007669"/>
    <property type="project" value="TreeGrafter"/>
</dbReference>
<dbReference type="GO" id="GO:0042601">
    <property type="term" value="C:endospore-forming forespore"/>
    <property type="evidence" value="ECO:0007669"/>
    <property type="project" value="TreeGrafter"/>
</dbReference>
<proteinExistence type="predicted"/>
<dbReference type="GO" id="GO:0009116">
    <property type="term" value="P:nucleoside metabolic process"/>
    <property type="evidence" value="ECO:0007669"/>
    <property type="project" value="InterPro"/>
</dbReference>
<dbReference type="EMBL" id="FPHK01000078">
    <property type="protein sequence ID" value="SFV64486.1"/>
    <property type="molecule type" value="Genomic_DNA"/>
</dbReference>
<dbReference type="SUPFAM" id="SSF53167">
    <property type="entry name" value="Purine and uridine phosphorylases"/>
    <property type="match status" value="1"/>
</dbReference>
<dbReference type="AlphaFoldDB" id="A0A1W1CFD1"/>